<protein>
    <recommendedName>
        <fullName evidence="3">GIY-YIG nuclease family protein</fullName>
    </recommendedName>
</protein>
<reference evidence="1" key="1">
    <citation type="submission" date="2017-05" db="EMBL/GenBank/DDBJ databases">
        <authorList>
            <person name="Varghese N."/>
            <person name="Submissions S."/>
        </authorList>
    </citation>
    <scope>NUCLEOTIDE SEQUENCE</scope>
    <source>
        <strain evidence="1">Su22</strain>
    </source>
</reference>
<dbReference type="AlphaFoldDB" id="A0AA45WXL9"/>
<evidence type="ECO:0000313" key="1">
    <source>
        <dbReference type="EMBL" id="SMP63394.1"/>
    </source>
</evidence>
<dbReference type="InterPro" id="IPR035901">
    <property type="entry name" value="GIY-YIG_endonuc_sf"/>
</dbReference>
<dbReference type="Proteomes" id="UP001158066">
    <property type="component" value="Unassembled WGS sequence"/>
</dbReference>
<accession>A0AA45WXL9</accession>
<evidence type="ECO:0000313" key="2">
    <source>
        <dbReference type="Proteomes" id="UP001158066"/>
    </source>
</evidence>
<gene>
    <name evidence="1" type="ORF">SAMN06296020_1119</name>
</gene>
<dbReference type="CDD" id="cd10451">
    <property type="entry name" value="GIY-YIG_LuxR_like"/>
    <property type="match status" value="1"/>
</dbReference>
<name>A0AA45WXL9_9CLOT</name>
<dbReference type="Gene3D" id="3.40.1440.10">
    <property type="entry name" value="GIY-YIG endonuclease"/>
    <property type="match status" value="1"/>
</dbReference>
<proteinExistence type="predicted"/>
<organism evidence="1 2">
    <name type="scientific">Anoxynatronum buryatiense</name>
    <dbReference type="NCBI Taxonomy" id="489973"/>
    <lineage>
        <taxon>Bacteria</taxon>
        <taxon>Bacillati</taxon>
        <taxon>Bacillota</taxon>
        <taxon>Clostridia</taxon>
        <taxon>Eubacteriales</taxon>
        <taxon>Clostridiaceae</taxon>
        <taxon>Anoxynatronum</taxon>
    </lineage>
</organism>
<sequence length="132" mass="15394">MANASAPWPGFCGKWGTSMDRRKELKAQYKQMKTEMGIFAIRSASPPFCYLETTQDLKGTMNKTIFQLRFGSHPQKELQRVWKELGENHLSVEVLEVLPYSKDETKTDYSEELQILKQLWEEKPADELYGRE</sequence>
<dbReference type="EMBL" id="FXUF01000011">
    <property type="protein sequence ID" value="SMP63394.1"/>
    <property type="molecule type" value="Genomic_DNA"/>
</dbReference>
<evidence type="ECO:0008006" key="3">
    <source>
        <dbReference type="Google" id="ProtNLM"/>
    </source>
</evidence>
<comment type="caution">
    <text evidence="1">The sequence shown here is derived from an EMBL/GenBank/DDBJ whole genome shotgun (WGS) entry which is preliminary data.</text>
</comment>
<keyword evidence="2" id="KW-1185">Reference proteome</keyword>